<sequence>MDLNDYQRLNKSFSKKLIFHLGTGSGFFSEYNNMIKAMAYCLQHKIQFVLYSADASFVYEKGWQDFFDSFTEEVTDSFHSQYNKRFLERSITRSFAKYVRGLLVTLKYRKTYGHLLQYSLFYQEPQVVKDLKKEHGFDYFTYDLWSSFQEMDVTKRIEIPGLYKGTIFDLMKQLDKLIWQFNEHTEAEVQKLIDGQKLPVNYFGMQIRGGDKFMENSLLDYKLYFQTLIRKKKSFVDTNAVFVLTDDYRIIDNINAVFPQFQIYTLCSKEERGYFNESFKSETDDERKAKIIRLFASIQILANSAFFIGTESANPGKYLKLRLQKHRFYSLD</sequence>
<reference key="1">
    <citation type="submission" date="2010-11" db="EMBL/GenBank/DDBJ databases">
        <title>The complete genome of Paludibacter propionicigenes DSM 17365.</title>
        <authorList>
            <consortium name="US DOE Joint Genome Institute (JGI-PGF)"/>
            <person name="Lucas S."/>
            <person name="Copeland A."/>
            <person name="Lapidus A."/>
            <person name="Bruce D."/>
            <person name="Goodwin L."/>
            <person name="Pitluck S."/>
            <person name="Kyrpides N."/>
            <person name="Mavromatis K."/>
            <person name="Ivanova N."/>
            <person name="Munk A.C."/>
            <person name="Brettin T."/>
            <person name="Detter J.C."/>
            <person name="Han C."/>
            <person name="Tapia R."/>
            <person name="Land M."/>
            <person name="Hauser L."/>
            <person name="Markowitz V."/>
            <person name="Cheng J.-F."/>
            <person name="Hugenholtz P."/>
            <person name="Woyke T."/>
            <person name="Wu D."/>
            <person name="Gronow S."/>
            <person name="Wellnitz S."/>
            <person name="Brambilla E."/>
            <person name="Klenk H.-P."/>
            <person name="Eisen J.A."/>
        </authorList>
    </citation>
    <scope>NUCLEOTIDE SEQUENCE</scope>
    <source>
        <strain>WB4</strain>
    </source>
</reference>
<dbReference type="RefSeq" id="WP_013444835.1">
    <property type="nucleotide sequence ID" value="NC_014734.1"/>
</dbReference>
<name>E4T422_PALPW</name>
<dbReference type="PANTHER" id="PTHR13132:SF29">
    <property type="entry name" value="ALPHA-(1,6)-FUCOSYLTRANSFERASE"/>
    <property type="match status" value="1"/>
</dbReference>
<dbReference type="Gene3D" id="3.40.50.11350">
    <property type="match status" value="1"/>
</dbReference>
<dbReference type="GO" id="GO:0046921">
    <property type="term" value="F:alpha-(1-&gt;6)-fucosyltransferase activity"/>
    <property type="evidence" value="ECO:0007669"/>
    <property type="project" value="TreeGrafter"/>
</dbReference>
<dbReference type="HOGENOM" id="CLU_893260_0_0_10"/>
<dbReference type="OrthoDB" id="1035290at2"/>
<proteinExistence type="predicted"/>
<dbReference type="Proteomes" id="UP000008718">
    <property type="component" value="Chromosome"/>
</dbReference>
<dbReference type="KEGG" id="ppn:Palpr_1320"/>
<accession>E4T422</accession>
<dbReference type="GO" id="GO:0006487">
    <property type="term" value="P:protein N-linked glycosylation"/>
    <property type="evidence" value="ECO:0007669"/>
    <property type="project" value="TreeGrafter"/>
</dbReference>
<protein>
    <submittedName>
        <fullName evidence="1">Uncharacterized protein</fullName>
    </submittedName>
</protein>
<dbReference type="eggNOG" id="ENOG502ZV9S">
    <property type="taxonomic scope" value="Bacteria"/>
</dbReference>
<dbReference type="EMBL" id="CP002345">
    <property type="protein sequence ID" value="ADQ79466.1"/>
    <property type="molecule type" value="Genomic_DNA"/>
</dbReference>
<dbReference type="AlphaFoldDB" id="E4T422"/>
<organism evidence="1 2">
    <name type="scientific">Paludibacter propionicigenes (strain DSM 17365 / JCM 13257 / WB4)</name>
    <dbReference type="NCBI Taxonomy" id="694427"/>
    <lineage>
        <taxon>Bacteria</taxon>
        <taxon>Pseudomonadati</taxon>
        <taxon>Bacteroidota</taxon>
        <taxon>Bacteroidia</taxon>
        <taxon>Bacteroidales</taxon>
        <taxon>Paludibacteraceae</taxon>
        <taxon>Paludibacter</taxon>
    </lineage>
</organism>
<evidence type="ECO:0000313" key="2">
    <source>
        <dbReference type="Proteomes" id="UP000008718"/>
    </source>
</evidence>
<gene>
    <name evidence="1" type="ordered locus">Palpr_1320</name>
</gene>
<dbReference type="PANTHER" id="PTHR13132">
    <property type="entry name" value="ALPHA- 1,6 -FUCOSYLTRANSFERASE"/>
    <property type="match status" value="1"/>
</dbReference>
<dbReference type="STRING" id="694427.Palpr_1320"/>
<evidence type="ECO:0000313" key="1">
    <source>
        <dbReference type="EMBL" id="ADQ79466.1"/>
    </source>
</evidence>
<keyword evidence="2" id="KW-1185">Reference proteome</keyword>
<reference evidence="1 2" key="2">
    <citation type="journal article" date="2011" name="Stand. Genomic Sci.">
        <title>Complete genome sequence of Paludibacter propionicigenes type strain (WB4).</title>
        <authorList>
            <person name="Gronow S."/>
            <person name="Munk C."/>
            <person name="Lapidus A."/>
            <person name="Nolan M."/>
            <person name="Lucas S."/>
            <person name="Hammon N."/>
            <person name="Deshpande S."/>
            <person name="Cheng J.F."/>
            <person name="Tapia R."/>
            <person name="Han C."/>
            <person name="Goodwin L."/>
            <person name="Pitluck S."/>
            <person name="Liolios K."/>
            <person name="Ivanova N."/>
            <person name="Mavromatis K."/>
            <person name="Mikhailova N."/>
            <person name="Pati A."/>
            <person name="Chen A."/>
            <person name="Palaniappan K."/>
            <person name="Land M."/>
            <person name="Hauser L."/>
            <person name="Chang Y.J."/>
            <person name="Jeffries C.D."/>
            <person name="Brambilla E."/>
            <person name="Rohde M."/>
            <person name="Goker M."/>
            <person name="Detter J.C."/>
            <person name="Woyke T."/>
            <person name="Bristow J."/>
            <person name="Eisen J.A."/>
            <person name="Markowitz V."/>
            <person name="Hugenholtz P."/>
            <person name="Kyrpides N.C."/>
            <person name="Klenk H.P."/>
        </authorList>
    </citation>
    <scope>NUCLEOTIDE SEQUENCE [LARGE SCALE GENOMIC DNA]</scope>
    <source>
        <strain evidence="2">DSM 17365 / JCM 13257 / WB4</strain>
    </source>
</reference>